<comment type="similarity">
    <text evidence="11">Belongs to the PpiD chaperone family.</text>
</comment>
<dbReference type="SUPFAM" id="SSF54534">
    <property type="entry name" value="FKBP-like"/>
    <property type="match status" value="1"/>
</dbReference>
<dbReference type="EMBL" id="AQQW01000001">
    <property type="protein sequence ID" value="ETW14268.1"/>
    <property type="molecule type" value="Genomic_DNA"/>
</dbReference>
<keyword evidence="3" id="KW-1003">Cell membrane</keyword>
<gene>
    <name evidence="15" type="ORF">ATO8_00125</name>
</gene>
<feature type="domain" description="PpiC" evidence="14">
    <location>
        <begin position="383"/>
        <end position="470"/>
    </location>
</feature>
<dbReference type="STRING" id="1379903.ATO8_00125"/>
<dbReference type="Gene3D" id="3.10.50.40">
    <property type="match status" value="1"/>
</dbReference>
<evidence type="ECO:0000313" key="15">
    <source>
        <dbReference type="EMBL" id="ETW14268.1"/>
    </source>
</evidence>
<evidence type="ECO:0000256" key="8">
    <source>
        <dbReference type="ARBA" id="ARBA00023186"/>
    </source>
</evidence>
<evidence type="ECO:0000256" key="1">
    <source>
        <dbReference type="ARBA" id="ARBA00004382"/>
    </source>
</evidence>
<dbReference type="AlphaFoldDB" id="W4HPB2"/>
<dbReference type="PATRIC" id="fig|1317118.6.peg.24"/>
<dbReference type="Pfam" id="PF13624">
    <property type="entry name" value="SurA_N_3"/>
    <property type="match status" value="1"/>
</dbReference>
<dbReference type="GO" id="GO:0003755">
    <property type="term" value="F:peptidyl-prolyl cis-trans isomerase activity"/>
    <property type="evidence" value="ECO:0007669"/>
    <property type="project" value="InterPro"/>
</dbReference>
<dbReference type="InterPro" id="IPR027304">
    <property type="entry name" value="Trigger_fact/SurA_dom_sf"/>
</dbReference>
<comment type="subcellular location">
    <subcellularLocation>
        <location evidence="1">Cell inner membrane</location>
        <topology evidence="1">Single-pass type II membrane protein</topology>
        <orientation evidence="1">Periplasmic side</orientation>
    </subcellularLocation>
</comment>
<evidence type="ECO:0000256" key="10">
    <source>
        <dbReference type="ARBA" id="ARBA00031484"/>
    </source>
</evidence>
<evidence type="ECO:0000313" key="16">
    <source>
        <dbReference type="Proteomes" id="UP000019063"/>
    </source>
</evidence>
<name>W4HPB2_9RHOB</name>
<dbReference type="RefSeq" id="WP_043841057.1">
    <property type="nucleotide sequence ID" value="NZ_AQQW01000001.1"/>
</dbReference>
<dbReference type="InterPro" id="IPR046357">
    <property type="entry name" value="PPIase_dom_sf"/>
</dbReference>
<dbReference type="PANTHER" id="PTHR47529:SF1">
    <property type="entry name" value="PERIPLASMIC CHAPERONE PPID"/>
    <property type="match status" value="1"/>
</dbReference>
<evidence type="ECO:0000256" key="7">
    <source>
        <dbReference type="ARBA" id="ARBA00023136"/>
    </source>
</evidence>
<evidence type="ECO:0000256" key="13">
    <source>
        <dbReference type="ARBA" id="ARBA00042775"/>
    </source>
</evidence>
<evidence type="ECO:0000256" key="2">
    <source>
        <dbReference type="ARBA" id="ARBA00018370"/>
    </source>
</evidence>
<evidence type="ECO:0000256" key="3">
    <source>
        <dbReference type="ARBA" id="ARBA00022475"/>
    </source>
</evidence>
<evidence type="ECO:0000256" key="12">
    <source>
        <dbReference type="ARBA" id="ARBA00040743"/>
    </source>
</evidence>
<sequence>MALKAKGLSKVFMWGLMGLLFLGLIGFGATSFTGSSGSVASVGDTEVEAQDYARALQNQISRIQQQNGQAVSISDLRNAGVDRQVLAQLVTEASLDWEADRIGLSVGDEVLADQLAQIGAFQGPDGQFDREAYRFALQNSGLSEGEFEEDLRAETARSLLQGGIVAGPRMPQSYVDTIVAYAAETRDFTFASLDRSDLDQEVPEPSEEDLQTYYDENIDRYTRPETKRVTYAWVTPDMLVDTVEISEDRLRAAYEERESEFNMPERRLVERLVFSSEEAAQDAAGRIEAGETDFETLVEARGLDLADTDLGVVSRDDLGDAADAVFSVGTGEVAGPAPSSLGPALFRVNAQLSAQSTSFDEAKPALRDSLVLDESRRAIQANASDFDDRLVGGATLEDLASETDMELGEVDYAGQNGDGITSYPAFGEAIASMAPGDYPEIIELGDGGVFAARVDEVLPEAPRPLDEVRDQVRTGWQRTRVTELLQGRAEELADAIRGGQNFEAAGLTPSSLDAVARSTTVDGLPEGAVAEVFEMEEGDVAVLPGLGRVAIVQLDRVVDADMESDEAAAIADRLRNQAAEDIAAGLFEAFVTDIQSRAGVQVDEQALNAVATQLQ</sequence>
<dbReference type="eggNOG" id="COG0760">
    <property type="taxonomic scope" value="Bacteria"/>
</dbReference>
<keyword evidence="6" id="KW-1133">Transmembrane helix</keyword>
<feature type="domain" description="PpiC" evidence="14">
    <location>
        <begin position="245"/>
        <end position="364"/>
    </location>
</feature>
<evidence type="ECO:0000256" key="4">
    <source>
        <dbReference type="ARBA" id="ARBA00022519"/>
    </source>
</evidence>
<reference evidence="15 16" key="1">
    <citation type="journal article" date="2014" name="Antonie Van Leeuwenhoek">
        <title>Roseivivax atlanticus sp. nov., isolated from surface seawater of the Atlantic Ocean.</title>
        <authorList>
            <person name="Li G."/>
            <person name="Lai Q."/>
            <person name="Liu X."/>
            <person name="Sun F."/>
            <person name="Shao Z."/>
        </authorList>
    </citation>
    <scope>NUCLEOTIDE SEQUENCE [LARGE SCALE GENOMIC DNA]</scope>
    <source>
        <strain evidence="15 16">22II-s10s</strain>
    </source>
</reference>
<dbReference type="Gene3D" id="1.10.4030.10">
    <property type="entry name" value="Porin chaperone SurA, peptide-binding domain"/>
    <property type="match status" value="1"/>
</dbReference>
<evidence type="ECO:0000256" key="9">
    <source>
        <dbReference type="ARBA" id="ARBA00030642"/>
    </source>
</evidence>
<dbReference type="Proteomes" id="UP000019063">
    <property type="component" value="Unassembled WGS sequence"/>
</dbReference>
<protein>
    <recommendedName>
        <fullName evidence="2">Parvulin-like PPIase</fullName>
    </recommendedName>
    <alternativeName>
        <fullName evidence="9">Peptidyl-prolyl cis-trans isomerase plp</fullName>
    </alternativeName>
    <alternativeName>
        <fullName evidence="12">Periplasmic chaperone PpiD</fullName>
    </alternativeName>
    <alternativeName>
        <fullName evidence="13">Periplasmic folding chaperone</fullName>
    </alternativeName>
    <alternativeName>
        <fullName evidence="10">Rotamase plp</fullName>
    </alternativeName>
</protein>
<organism evidence="15 16">
    <name type="scientific">Roseivivax marinus</name>
    <dbReference type="NCBI Taxonomy" id="1379903"/>
    <lineage>
        <taxon>Bacteria</taxon>
        <taxon>Pseudomonadati</taxon>
        <taxon>Pseudomonadota</taxon>
        <taxon>Alphaproteobacteria</taxon>
        <taxon>Rhodobacterales</taxon>
        <taxon>Roseobacteraceae</taxon>
        <taxon>Roseivivax</taxon>
    </lineage>
</organism>
<accession>W4HPB2</accession>
<proteinExistence type="inferred from homology"/>
<keyword evidence="5" id="KW-0812">Transmembrane</keyword>
<dbReference type="Pfam" id="PF13145">
    <property type="entry name" value="Rotamase_2"/>
    <property type="match status" value="2"/>
</dbReference>
<keyword evidence="7" id="KW-0472">Membrane</keyword>
<dbReference type="InterPro" id="IPR052029">
    <property type="entry name" value="PpiD_chaperone"/>
</dbReference>
<evidence type="ECO:0000256" key="6">
    <source>
        <dbReference type="ARBA" id="ARBA00022989"/>
    </source>
</evidence>
<dbReference type="InterPro" id="IPR000297">
    <property type="entry name" value="PPIase_PpiC"/>
</dbReference>
<evidence type="ECO:0000256" key="5">
    <source>
        <dbReference type="ARBA" id="ARBA00022692"/>
    </source>
</evidence>
<evidence type="ECO:0000259" key="14">
    <source>
        <dbReference type="Pfam" id="PF13145"/>
    </source>
</evidence>
<keyword evidence="8" id="KW-0143">Chaperone</keyword>
<dbReference type="PANTHER" id="PTHR47529">
    <property type="entry name" value="PEPTIDYL-PROLYL CIS-TRANS ISOMERASE D"/>
    <property type="match status" value="1"/>
</dbReference>
<dbReference type="SUPFAM" id="SSF109998">
    <property type="entry name" value="Triger factor/SurA peptide-binding domain-like"/>
    <property type="match status" value="1"/>
</dbReference>
<keyword evidence="16" id="KW-1185">Reference proteome</keyword>
<comment type="caution">
    <text evidence="15">The sequence shown here is derived from an EMBL/GenBank/DDBJ whole genome shotgun (WGS) entry which is preliminary data.</text>
</comment>
<keyword evidence="15" id="KW-0413">Isomerase</keyword>
<evidence type="ECO:0000256" key="11">
    <source>
        <dbReference type="ARBA" id="ARBA00038408"/>
    </source>
</evidence>
<dbReference type="GO" id="GO:0005886">
    <property type="term" value="C:plasma membrane"/>
    <property type="evidence" value="ECO:0007669"/>
    <property type="project" value="UniProtKB-SubCell"/>
</dbReference>
<keyword evidence="4" id="KW-0997">Cell inner membrane</keyword>